<feature type="transmembrane region" description="Helical" evidence="2">
    <location>
        <begin position="105"/>
        <end position="129"/>
    </location>
</feature>
<proteinExistence type="predicted"/>
<evidence type="ECO:0000256" key="2">
    <source>
        <dbReference type="SAM" id="Phobius"/>
    </source>
</evidence>
<name>A0A0C9WFL4_9AGAM</name>
<feature type="transmembrane region" description="Helical" evidence="2">
    <location>
        <begin position="237"/>
        <end position="257"/>
    </location>
</feature>
<keyword evidence="5" id="KW-1185">Reference proteome</keyword>
<dbReference type="OrthoDB" id="2661111at2759"/>
<feature type="transmembrane region" description="Helical" evidence="2">
    <location>
        <begin position="157"/>
        <end position="179"/>
    </location>
</feature>
<accession>A0A0C9WFL4</accession>
<dbReference type="HOGENOM" id="CLU_035509_15_1_1"/>
<keyword evidence="2" id="KW-0472">Membrane</keyword>
<dbReference type="Proteomes" id="UP000053820">
    <property type="component" value="Unassembled WGS sequence"/>
</dbReference>
<organism evidence="4 5">
    <name type="scientific">Hydnomerulius pinastri MD-312</name>
    <dbReference type="NCBI Taxonomy" id="994086"/>
    <lineage>
        <taxon>Eukaryota</taxon>
        <taxon>Fungi</taxon>
        <taxon>Dikarya</taxon>
        <taxon>Basidiomycota</taxon>
        <taxon>Agaricomycotina</taxon>
        <taxon>Agaricomycetes</taxon>
        <taxon>Agaricomycetidae</taxon>
        <taxon>Boletales</taxon>
        <taxon>Boletales incertae sedis</taxon>
        <taxon>Leucogyrophana</taxon>
    </lineage>
</organism>
<feature type="region of interest" description="Disordered" evidence="1">
    <location>
        <begin position="294"/>
        <end position="315"/>
    </location>
</feature>
<sequence>MASEAAAVYAGLQFNNYVSVGIVAAVSYDYILTFLQEVEYIWLRPWTLMSMMFLVIRYFGLTAAMSYIDTSFINESVNWANLFFKAVADLVMILRIHAMYNRSRLVLGILLAVYISAIIFPAVSLGIYFNPNTHLSVEVINVVLCTIVLNVPSQLTIYLYVPELVLSSLLCIFALVRFVTHALEMRRALGKWQSNRYMKLLVQESILYYIVGLYFNIMDLVWFVTLAQTSGFPGNLILVPMALSLIGPYVLAPRLVISVREFHSRVVGEDIDSGFGLGSQRLSISDYMFAAQEENPEEEVERRDGMEEVARGVGE</sequence>
<protein>
    <recommendedName>
        <fullName evidence="3">DUF6533 domain-containing protein</fullName>
    </recommendedName>
</protein>
<dbReference type="AlphaFoldDB" id="A0A0C9WFL4"/>
<evidence type="ECO:0000313" key="5">
    <source>
        <dbReference type="Proteomes" id="UP000053820"/>
    </source>
</evidence>
<keyword evidence="2" id="KW-1133">Transmembrane helix</keyword>
<evidence type="ECO:0000256" key="1">
    <source>
        <dbReference type="SAM" id="MobiDB-lite"/>
    </source>
</evidence>
<feature type="transmembrane region" description="Helical" evidence="2">
    <location>
        <begin position="47"/>
        <end position="68"/>
    </location>
</feature>
<evidence type="ECO:0000259" key="3">
    <source>
        <dbReference type="Pfam" id="PF20151"/>
    </source>
</evidence>
<reference evidence="4 5" key="1">
    <citation type="submission" date="2014-04" db="EMBL/GenBank/DDBJ databases">
        <title>Evolutionary Origins and Diversification of the Mycorrhizal Mutualists.</title>
        <authorList>
            <consortium name="DOE Joint Genome Institute"/>
            <consortium name="Mycorrhizal Genomics Consortium"/>
            <person name="Kohler A."/>
            <person name="Kuo A."/>
            <person name="Nagy L.G."/>
            <person name="Floudas D."/>
            <person name="Copeland A."/>
            <person name="Barry K.W."/>
            <person name="Cichocki N."/>
            <person name="Veneault-Fourrey C."/>
            <person name="LaButti K."/>
            <person name="Lindquist E.A."/>
            <person name="Lipzen A."/>
            <person name="Lundell T."/>
            <person name="Morin E."/>
            <person name="Murat C."/>
            <person name="Riley R."/>
            <person name="Ohm R."/>
            <person name="Sun H."/>
            <person name="Tunlid A."/>
            <person name="Henrissat B."/>
            <person name="Grigoriev I.V."/>
            <person name="Hibbett D.S."/>
            <person name="Martin F."/>
        </authorList>
    </citation>
    <scope>NUCLEOTIDE SEQUENCE [LARGE SCALE GENOMIC DNA]</scope>
    <source>
        <strain evidence="4 5">MD-312</strain>
    </source>
</reference>
<dbReference type="EMBL" id="KN839845">
    <property type="protein sequence ID" value="KIJ64936.1"/>
    <property type="molecule type" value="Genomic_DNA"/>
</dbReference>
<feature type="domain" description="DUF6533" evidence="3">
    <location>
        <begin position="17"/>
        <end position="61"/>
    </location>
</feature>
<dbReference type="InterPro" id="IPR045340">
    <property type="entry name" value="DUF6533"/>
</dbReference>
<keyword evidence="2" id="KW-0812">Transmembrane</keyword>
<dbReference type="Pfam" id="PF20151">
    <property type="entry name" value="DUF6533"/>
    <property type="match status" value="1"/>
</dbReference>
<feature type="compositionally biased region" description="Basic and acidic residues" evidence="1">
    <location>
        <begin position="300"/>
        <end position="315"/>
    </location>
</feature>
<evidence type="ECO:0000313" key="4">
    <source>
        <dbReference type="EMBL" id="KIJ64936.1"/>
    </source>
</evidence>
<gene>
    <name evidence="4" type="ORF">HYDPIDRAFT_28282</name>
</gene>
<feature type="transmembrane region" description="Helical" evidence="2">
    <location>
        <begin position="206"/>
        <end position="225"/>
    </location>
</feature>